<evidence type="ECO:0000313" key="3">
    <source>
        <dbReference type="Proteomes" id="UP000436088"/>
    </source>
</evidence>
<dbReference type="AlphaFoldDB" id="A0A6A3BVB1"/>
<feature type="coiled-coil region" evidence="1">
    <location>
        <begin position="106"/>
        <end position="160"/>
    </location>
</feature>
<feature type="coiled-coil region" evidence="1">
    <location>
        <begin position="191"/>
        <end position="263"/>
    </location>
</feature>
<accession>A0A6A3BVB1</accession>
<comment type="caution">
    <text evidence="2">The sequence shown here is derived from an EMBL/GenBank/DDBJ whole genome shotgun (WGS) entry which is preliminary data.</text>
</comment>
<gene>
    <name evidence="2" type="ORF">F3Y22_tig00018853pilonHSYRG00022</name>
</gene>
<protein>
    <submittedName>
        <fullName evidence="2">Uncharacterized protein</fullName>
    </submittedName>
</protein>
<dbReference type="InterPro" id="IPR040262">
    <property type="entry name" value="At4g38062-like"/>
</dbReference>
<dbReference type="PANTHER" id="PTHR45287">
    <property type="entry name" value="OS03G0691500 PROTEIN"/>
    <property type="match status" value="1"/>
</dbReference>
<keyword evidence="3" id="KW-1185">Reference proteome</keyword>
<proteinExistence type="predicted"/>
<keyword evidence="1" id="KW-0175">Coiled coil</keyword>
<reference evidence="2" key="1">
    <citation type="submission" date="2019-09" db="EMBL/GenBank/DDBJ databases">
        <title>Draft genome information of white flower Hibiscus syriacus.</title>
        <authorList>
            <person name="Kim Y.-M."/>
        </authorList>
    </citation>
    <scope>NUCLEOTIDE SEQUENCE [LARGE SCALE GENOMIC DNA]</scope>
    <source>
        <strain evidence="2">YM2019G1</strain>
    </source>
</reference>
<dbReference type="Proteomes" id="UP000436088">
    <property type="component" value="Unassembled WGS sequence"/>
</dbReference>
<feature type="coiled-coil region" evidence="1">
    <location>
        <begin position="6"/>
        <end position="36"/>
    </location>
</feature>
<evidence type="ECO:0000313" key="2">
    <source>
        <dbReference type="EMBL" id="KAE8720594.1"/>
    </source>
</evidence>
<dbReference type="PANTHER" id="PTHR45287:SF4">
    <property type="entry name" value="OS03G0691500 PROTEIN"/>
    <property type="match status" value="1"/>
</dbReference>
<organism evidence="2 3">
    <name type="scientific">Hibiscus syriacus</name>
    <name type="common">Rose of Sharon</name>
    <dbReference type="NCBI Taxonomy" id="106335"/>
    <lineage>
        <taxon>Eukaryota</taxon>
        <taxon>Viridiplantae</taxon>
        <taxon>Streptophyta</taxon>
        <taxon>Embryophyta</taxon>
        <taxon>Tracheophyta</taxon>
        <taxon>Spermatophyta</taxon>
        <taxon>Magnoliopsida</taxon>
        <taxon>eudicotyledons</taxon>
        <taxon>Gunneridae</taxon>
        <taxon>Pentapetalae</taxon>
        <taxon>rosids</taxon>
        <taxon>malvids</taxon>
        <taxon>Malvales</taxon>
        <taxon>Malvaceae</taxon>
        <taxon>Malvoideae</taxon>
        <taxon>Hibiscus</taxon>
    </lineage>
</organism>
<sequence>MEKESKEKLREVCDALETTESELTEEREKVASLLRKAESLDLIEGQRLLLQKELEESSRVESLDRIEERWLETWEELQRHKEKLKDACRRQCELEEQSVRKKNEFGEKLQEVCDALENANIELTEERERTSTLIKRIESSDHLEEQLALRQKEIEQYKERELKQVQCLGENIRPTRKSGIAERIEASLLAQVEVEETINKEKDELVRITEEKDGIIVNLQQQVASLVQELKAREHDMIMEAFVDELKIKNKNLLENNTMLSTDRENLLGFITSLGDRIGELSGEDGKLMGLLGRIVQSDELYGALKENNKSLVSSPVAIKHDPLIEERSPFRELN</sequence>
<dbReference type="EMBL" id="VEPZ02000700">
    <property type="protein sequence ID" value="KAE8720594.1"/>
    <property type="molecule type" value="Genomic_DNA"/>
</dbReference>
<evidence type="ECO:0000256" key="1">
    <source>
        <dbReference type="SAM" id="Coils"/>
    </source>
</evidence>
<name>A0A6A3BVB1_HIBSY</name>